<gene>
    <name evidence="1" type="ORF">FHY67_03795</name>
</gene>
<proteinExistence type="predicted"/>
<comment type="caution">
    <text evidence="1">The sequence shown here is derived from an EMBL/GenBank/DDBJ whole genome shotgun (WGS) entry which is preliminary data.</text>
</comment>
<evidence type="ECO:0000313" key="1">
    <source>
        <dbReference type="EMBL" id="TNX93573.1"/>
    </source>
</evidence>
<dbReference type="Proteomes" id="UP000314285">
    <property type="component" value="Unassembled WGS sequence"/>
</dbReference>
<dbReference type="InterPro" id="IPR056250">
    <property type="entry name" value="AEP-like"/>
</dbReference>
<dbReference type="RefSeq" id="WP_005015325.1">
    <property type="nucleotide sequence ID" value="NZ_CABKOV010000018.1"/>
</dbReference>
<accession>A0A8H2K2W5</accession>
<sequence length="190" mass="22174">MINTDHPYFFINSLLDSESAYSLSKYTYLPDSLSDDRIINTISGEDFSIDYVNSILKSLKEDQELAFHSLVKTKSRKIYHIPMIDFSTSRLDREVYYRLKNFIDYKILSDMTFYSTGNSFHAYSSKLLTHKEWLKFMGSLLLVNPSNSSLKIIDNRWIGHRIMSGFSSLRWSNNSGIYKTLPKKTTFNLL</sequence>
<protein>
    <submittedName>
        <fullName evidence="1">Uncharacterized protein</fullName>
    </submittedName>
</protein>
<dbReference type="Pfam" id="PF24387">
    <property type="entry name" value="AEP-like"/>
    <property type="match status" value="1"/>
</dbReference>
<organism evidence="1 2">
    <name type="scientific">Acinetobacter radioresistens</name>
    <dbReference type="NCBI Taxonomy" id="40216"/>
    <lineage>
        <taxon>Bacteria</taxon>
        <taxon>Pseudomonadati</taxon>
        <taxon>Pseudomonadota</taxon>
        <taxon>Gammaproteobacteria</taxon>
        <taxon>Moraxellales</taxon>
        <taxon>Moraxellaceae</taxon>
        <taxon>Acinetobacter</taxon>
    </lineage>
</organism>
<name>A0A8H2K2W5_ACIRA</name>
<dbReference type="EMBL" id="VFBM01000002">
    <property type="protein sequence ID" value="TNX93573.1"/>
    <property type="molecule type" value="Genomic_DNA"/>
</dbReference>
<evidence type="ECO:0000313" key="2">
    <source>
        <dbReference type="Proteomes" id="UP000314285"/>
    </source>
</evidence>
<dbReference type="AlphaFoldDB" id="A0A8H2K2W5"/>
<reference evidence="1 2" key="1">
    <citation type="submission" date="2019-06" db="EMBL/GenBank/DDBJ databases">
        <title>Genome of Acinetobacter radioresistens APH1, a phenol degrading strain.</title>
        <authorList>
            <person name="Liu Y."/>
        </authorList>
    </citation>
    <scope>NUCLEOTIDE SEQUENCE [LARGE SCALE GENOMIC DNA]</scope>
    <source>
        <strain evidence="1 2">APH1</strain>
    </source>
</reference>